<feature type="transmembrane region" description="Helical" evidence="6">
    <location>
        <begin position="159"/>
        <end position="180"/>
    </location>
</feature>
<evidence type="ECO:0000259" key="7">
    <source>
        <dbReference type="Pfam" id="PF01292"/>
    </source>
</evidence>
<keyword evidence="5 6" id="KW-0472">Membrane</keyword>
<dbReference type="InterPro" id="IPR011577">
    <property type="entry name" value="Cyt_b561_bac/Ni-Hgenase"/>
</dbReference>
<evidence type="ECO:0000313" key="8">
    <source>
        <dbReference type="EMBL" id="MFD1709939.1"/>
    </source>
</evidence>
<comment type="subcellular location">
    <subcellularLocation>
        <location evidence="1">Cell membrane</location>
        <topology evidence="1">Multi-pass membrane protein</topology>
    </subcellularLocation>
</comment>
<evidence type="ECO:0000256" key="4">
    <source>
        <dbReference type="ARBA" id="ARBA00022989"/>
    </source>
</evidence>
<feature type="transmembrane region" description="Helical" evidence="6">
    <location>
        <begin position="117"/>
        <end position="139"/>
    </location>
</feature>
<feature type="domain" description="Cytochrome b561 bacterial/Ni-hydrogenase" evidence="7">
    <location>
        <begin position="29"/>
        <end position="193"/>
    </location>
</feature>
<evidence type="ECO:0000256" key="3">
    <source>
        <dbReference type="ARBA" id="ARBA00022692"/>
    </source>
</evidence>
<dbReference type="Proteomes" id="UP001597304">
    <property type="component" value="Unassembled WGS sequence"/>
</dbReference>
<evidence type="ECO:0000256" key="1">
    <source>
        <dbReference type="ARBA" id="ARBA00004651"/>
    </source>
</evidence>
<organism evidence="8 9">
    <name type="scientific">Ottowia flava</name>
    <dbReference type="NCBI Taxonomy" id="2675430"/>
    <lineage>
        <taxon>Bacteria</taxon>
        <taxon>Pseudomonadati</taxon>
        <taxon>Pseudomonadota</taxon>
        <taxon>Betaproteobacteria</taxon>
        <taxon>Burkholderiales</taxon>
        <taxon>Comamonadaceae</taxon>
        <taxon>Ottowia</taxon>
    </lineage>
</organism>
<gene>
    <name evidence="8" type="ORF">ACFSF0_04940</name>
</gene>
<dbReference type="PANTHER" id="PTHR30485:SF2">
    <property type="entry name" value="BLL0597 PROTEIN"/>
    <property type="match status" value="1"/>
</dbReference>
<dbReference type="InterPro" id="IPR016174">
    <property type="entry name" value="Di-haem_cyt_TM"/>
</dbReference>
<comment type="caution">
    <text evidence="8">The sequence shown here is derived from an EMBL/GenBank/DDBJ whole genome shotgun (WGS) entry which is preliminary data.</text>
</comment>
<dbReference type="PANTHER" id="PTHR30485">
    <property type="entry name" value="NI/FE-HYDROGENASE 1 B-TYPE CYTOCHROME SUBUNIT"/>
    <property type="match status" value="1"/>
</dbReference>
<accession>A0ABW4KQ73</accession>
<reference evidence="9" key="1">
    <citation type="journal article" date="2019" name="Int. J. Syst. Evol. Microbiol.">
        <title>The Global Catalogue of Microorganisms (GCM) 10K type strain sequencing project: providing services to taxonomists for standard genome sequencing and annotation.</title>
        <authorList>
            <consortium name="The Broad Institute Genomics Platform"/>
            <consortium name="The Broad Institute Genome Sequencing Center for Infectious Disease"/>
            <person name="Wu L."/>
            <person name="Ma J."/>
        </authorList>
    </citation>
    <scope>NUCLEOTIDE SEQUENCE [LARGE SCALE GENOMIC DNA]</scope>
    <source>
        <strain evidence="9">LMG 29247</strain>
    </source>
</reference>
<evidence type="ECO:0000256" key="6">
    <source>
        <dbReference type="SAM" id="Phobius"/>
    </source>
</evidence>
<name>A0ABW4KQ73_9BURK</name>
<dbReference type="SUPFAM" id="SSF81342">
    <property type="entry name" value="Transmembrane di-heme cytochromes"/>
    <property type="match status" value="1"/>
</dbReference>
<feature type="transmembrane region" description="Helical" evidence="6">
    <location>
        <begin position="35"/>
        <end position="51"/>
    </location>
</feature>
<sequence length="254" mass="27280">MNMNASKAIAAGAQPESAAASKRAYRRVVDAPTRALHWLMALCFIGAYLTGDGERWRLVHVTLGYTLVGLGAARLAWGLWGPTPARLKPLWRRAAGLREWVRAAVRGHVNWRLGQNLLLAGSIAALLALMLPLGLSGYASYNEWGGDRLADALEGLHELLANLMLAALLAHLVLVGVVSLQRRRNLVAPMVTGRLPGAGPDLVRQPHRAVAGAVLASVLAFWGWQWHTAPDAALPGAHTAQPAYDAAHDDDDED</sequence>
<protein>
    <submittedName>
        <fullName evidence="8">Cytochrome b/b6 domain-containing protein</fullName>
    </submittedName>
</protein>
<keyword evidence="4 6" id="KW-1133">Transmembrane helix</keyword>
<proteinExistence type="predicted"/>
<keyword evidence="9" id="KW-1185">Reference proteome</keyword>
<evidence type="ECO:0000256" key="5">
    <source>
        <dbReference type="ARBA" id="ARBA00023136"/>
    </source>
</evidence>
<dbReference type="EMBL" id="JBHUEJ010000012">
    <property type="protein sequence ID" value="MFD1709939.1"/>
    <property type="molecule type" value="Genomic_DNA"/>
</dbReference>
<feature type="transmembrane region" description="Helical" evidence="6">
    <location>
        <begin position="63"/>
        <end position="83"/>
    </location>
</feature>
<evidence type="ECO:0000313" key="9">
    <source>
        <dbReference type="Proteomes" id="UP001597304"/>
    </source>
</evidence>
<dbReference type="InterPro" id="IPR051542">
    <property type="entry name" value="Hydrogenase_cytochrome"/>
</dbReference>
<dbReference type="Gene3D" id="1.20.950.20">
    <property type="entry name" value="Transmembrane di-heme cytochromes, Chain C"/>
    <property type="match status" value="1"/>
</dbReference>
<dbReference type="Pfam" id="PF01292">
    <property type="entry name" value="Ni_hydr_CYTB"/>
    <property type="match status" value="1"/>
</dbReference>
<evidence type="ECO:0000256" key="2">
    <source>
        <dbReference type="ARBA" id="ARBA00022475"/>
    </source>
</evidence>
<keyword evidence="3 6" id="KW-0812">Transmembrane</keyword>
<keyword evidence="2" id="KW-1003">Cell membrane</keyword>